<dbReference type="PROSITE" id="PS52016">
    <property type="entry name" value="TONB_DEPENDENT_REC_3"/>
    <property type="match status" value="1"/>
</dbReference>
<proteinExistence type="inferred from homology"/>
<name>A0AA37SN81_9PROT</name>
<evidence type="ECO:0008006" key="15">
    <source>
        <dbReference type="Google" id="ProtNLM"/>
    </source>
</evidence>
<evidence type="ECO:0000256" key="4">
    <source>
        <dbReference type="ARBA" id="ARBA00022692"/>
    </source>
</evidence>
<evidence type="ECO:0000259" key="11">
    <source>
        <dbReference type="Pfam" id="PF00593"/>
    </source>
</evidence>
<evidence type="ECO:0000313" key="13">
    <source>
        <dbReference type="EMBL" id="GLQ86099.1"/>
    </source>
</evidence>
<evidence type="ECO:0000256" key="9">
    <source>
        <dbReference type="RuleBase" id="RU003357"/>
    </source>
</evidence>
<evidence type="ECO:0000256" key="5">
    <source>
        <dbReference type="ARBA" id="ARBA00023077"/>
    </source>
</evidence>
<dbReference type="PANTHER" id="PTHR47234">
    <property type="match status" value="1"/>
</dbReference>
<evidence type="ECO:0000313" key="14">
    <source>
        <dbReference type="Proteomes" id="UP001156708"/>
    </source>
</evidence>
<evidence type="ECO:0000256" key="1">
    <source>
        <dbReference type="ARBA" id="ARBA00004571"/>
    </source>
</evidence>
<dbReference type="Proteomes" id="UP001156708">
    <property type="component" value="Unassembled WGS sequence"/>
</dbReference>
<feature type="domain" description="TonB-dependent receptor-like beta-barrel" evidence="11">
    <location>
        <begin position="311"/>
        <end position="776"/>
    </location>
</feature>
<dbReference type="GO" id="GO:0009279">
    <property type="term" value="C:cell outer membrane"/>
    <property type="evidence" value="ECO:0007669"/>
    <property type="project" value="UniProtKB-SubCell"/>
</dbReference>
<dbReference type="InterPro" id="IPR036942">
    <property type="entry name" value="Beta-barrel_TonB_sf"/>
</dbReference>
<dbReference type="Gene3D" id="2.170.130.10">
    <property type="entry name" value="TonB-dependent receptor, plug domain"/>
    <property type="match status" value="1"/>
</dbReference>
<reference evidence="14" key="1">
    <citation type="journal article" date="2019" name="Int. J. Syst. Evol. Microbiol.">
        <title>The Global Catalogue of Microorganisms (GCM) 10K type strain sequencing project: providing services to taxonomists for standard genome sequencing and annotation.</title>
        <authorList>
            <consortium name="The Broad Institute Genomics Platform"/>
            <consortium name="The Broad Institute Genome Sequencing Center for Infectious Disease"/>
            <person name="Wu L."/>
            <person name="Ma J."/>
        </authorList>
    </citation>
    <scope>NUCLEOTIDE SEQUENCE [LARGE SCALE GENOMIC DNA]</scope>
    <source>
        <strain evidence="14">NBRC 12467</strain>
    </source>
</reference>
<sequence length="819" mass="89399">MCCGLAEEKKRVITTRKLALLVTSLAGILPDFAAAATADTTATKSIKTSVLKKAHRPVEVASKEDEQVIVTGTRDPHQTARKSISPIVVISAKQLQQTGQADLRDALIQMAPSMTRSNMNIGNSNMTDAIQLRGLTPNQTLVLVNGKRRHTTSVMTDYTGPQQGSIPVDIDMIPVSAVDHIEILQDGAAAQYGSDAIAGVVNIILKHSAHELTAQAINGGYYAGDGFTSGESVNWGTDLGKGRGFFDLSAEYKYMDHTDRGGMDDRTGAYDNHVLGNPRQMRETISYNMGYHITDHIQAYSFASFGHVNGESYQNYRLPTVLPEVYPNGFSPQITLAQNDYSFTGGFKGQFIGWDWDVSTTYGGNVADVGMFDTVNPDLYAATGKTPTRFSPMMTFNDTEWTTDAGIRRGFDVPLLAGPLNFALGAQYRYDTYEVGAGEPASYYGGGPSADDGLSPMSASKNFRDVTAGYMDLSTQLMKGWQLDLAGRVEHYTDVGNTETGKASMRYDINPMIGLRGTISNGFRAPTLAEEHYSDMGVSPTGASGILPVSSAAARLLGSRPLRPERSMNYSAGIVINPIPRMHISVDVYQISLRNRITLGGVYNGQTAIDALEAGGFGLPSGLIPEDVTAQYFANTANTRTRGMDITANYETPFGRFGTVNWDVAINLNDPVITRTATDENGNSLLNALYRGFLTSYTPHSKEIIGGTWRKDKWSVSIHEIHYGNVVSQQQYVTGPYAYSNTVYLPFNNGANQQTNILVGYQISPRWRVSLGANNIFNAKQPIVPKSTNYLGVQRYNFDVQQIGFNGGYYFFQVNYSMK</sequence>
<dbReference type="AlphaFoldDB" id="A0AA37SN81"/>
<dbReference type="InterPro" id="IPR039426">
    <property type="entry name" value="TonB-dep_rcpt-like"/>
</dbReference>
<dbReference type="Pfam" id="PF00593">
    <property type="entry name" value="TonB_dep_Rec_b-barrel"/>
    <property type="match status" value="1"/>
</dbReference>
<evidence type="ECO:0000259" key="12">
    <source>
        <dbReference type="Pfam" id="PF07715"/>
    </source>
</evidence>
<accession>A0AA37SN81</accession>
<keyword evidence="7 8" id="KW-0998">Cell outer membrane</keyword>
<comment type="similarity">
    <text evidence="8 9">Belongs to the TonB-dependent receptor family.</text>
</comment>
<gene>
    <name evidence="13" type="ORF">GCM10007872_30090</name>
</gene>
<dbReference type="InterPro" id="IPR012910">
    <property type="entry name" value="Plug_dom"/>
</dbReference>
<dbReference type="CDD" id="cd01347">
    <property type="entry name" value="ligand_gated_channel"/>
    <property type="match status" value="1"/>
</dbReference>
<dbReference type="EMBL" id="BSNZ01000032">
    <property type="protein sequence ID" value="GLQ86099.1"/>
    <property type="molecule type" value="Genomic_DNA"/>
</dbReference>
<evidence type="ECO:0000256" key="6">
    <source>
        <dbReference type="ARBA" id="ARBA00023136"/>
    </source>
</evidence>
<dbReference type="Pfam" id="PF07715">
    <property type="entry name" value="Plug"/>
    <property type="match status" value="1"/>
</dbReference>
<evidence type="ECO:0000256" key="7">
    <source>
        <dbReference type="ARBA" id="ARBA00023237"/>
    </source>
</evidence>
<evidence type="ECO:0000256" key="2">
    <source>
        <dbReference type="ARBA" id="ARBA00022448"/>
    </source>
</evidence>
<keyword evidence="6 8" id="KW-0472">Membrane</keyword>
<keyword evidence="2 8" id="KW-0813">Transport</keyword>
<dbReference type="Gene3D" id="2.40.170.20">
    <property type="entry name" value="TonB-dependent receptor, beta-barrel domain"/>
    <property type="match status" value="1"/>
</dbReference>
<evidence type="ECO:0000256" key="3">
    <source>
        <dbReference type="ARBA" id="ARBA00022452"/>
    </source>
</evidence>
<feature type="chain" id="PRO_5041377238" description="Ligand-gated channel" evidence="10">
    <location>
        <begin position="34"/>
        <end position="819"/>
    </location>
</feature>
<keyword evidence="14" id="KW-1185">Reference proteome</keyword>
<feature type="domain" description="TonB-dependent receptor plug" evidence="12">
    <location>
        <begin position="81"/>
        <end position="200"/>
    </location>
</feature>
<keyword evidence="10" id="KW-0732">Signal</keyword>
<keyword evidence="5 9" id="KW-0798">TonB box</keyword>
<organism evidence="13 14">
    <name type="scientific">Gluconobacter sphaericus NBRC 12467</name>
    <dbReference type="NCBI Taxonomy" id="1307951"/>
    <lineage>
        <taxon>Bacteria</taxon>
        <taxon>Pseudomonadati</taxon>
        <taxon>Pseudomonadota</taxon>
        <taxon>Alphaproteobacteria</taxon>
        <taxon>Acetobacterales</taxon>
        <taxon>Acetobacteraceae</taxon>
        <taxon>Gluconobacter</taxon>
    </lineage>
</organism>
<dbReference type="PANTHER" id="PTHR47234:SF3">
    <property type="entry name" value="SECRETIN_TONB SHORT N-TERMINAL DOMAIN-CONTAINING PROTEIN"/>
    <property type="match status" value="1"/>
</dbReference>
<dbReference type="InterPro" id="IPR037066">
    <property type="entry name" value="Plug_dom_sf"/>
</dbReference>
<evidence type="ECO:0000256" key="10">
    <source>
        <dbReference type="SAM" id="SignalP"/>
    </source>
</evidence>
<feature type="signal peptide" evidence="10">
    <location>
        <begin position="1"/>
        <end position="33"/>
    </location>
</feature>
<dbReference type="SUPFAM" id="SSF56935">
    <property type="entry name" value="Porins"/>
    <property type="match status" value="1"/>
</dbReference>
<comment type="subcellular location">
    <subcellularLocation>
        <location evidence="1 8">Cell outer membrane</location>
        <topology evidence="1 8">Multi-pass membrane protein</topology>
    </subcellularLocation>
</comment>
<keyword evidence="3 8" id="KW-1134">Transmembrane beta strand</keyword>
<dbReference type="InterPro" id="IPR000531">
    <property type="entry name" value="Beta-barrel_TonB"/>
</dbReference>
<comment type="caution">
    <text evidence="13">The sequence shown here is derived from an EMBL/GenBank/DDBJ whole genome shotgun (WGS) entry which is preliminary data.</text>
</comment>
<protein>
    <recommendedName>
        <fullName evidence="15">Ligand-gated channel</fullName>
    </recommendedName>
</protein>
<keyword evidence="4 8" id="KW-0812">Transmembrane</keyword>
<evidence type="ECO:0000256" key="8">
    <source>
        <dbReference type="PROSITE-ProRule" id="PRU01360"/>
    </source>
</evidence>